<proteinExistence type="predicted"/>
<gene>
    <name evidence="1" type="ORF">METZ01_LOCUS210305</name>
</gene>
<name>A0A382F5Q6_9ZZZZ</name>
<dbReference type="EMBL" id="UINC01047773">
    <property type="protein sequence ID" value="SVB57451.1"/>
    <property type="molecule type" value="Genomic_DNA"/>
</dbReference>
<reference evidence="1" key="1">
    <citation type="submission" date="2018-05" db="EMBL/GenBank/DDBJ databases">
        <authorList>
            <person name="Lanie J.A."/>
            <person name="Ng W.-L."/>
            <person name="Kazmierczak K.M."/>
            <person name="Andrzejewski T.M."/>
            <person name="Davidsen T.M."/>
            <person name="Wayne K.J."/>
            <person name="Tettelin H."/>
            <person name="Glass J.I."/>
            <person name="Rusch D."/>
            <person name="Podicherti R."/>
            <person name="Tsui H.-C.T."/>
            <person name="Winkler M.E."/>
        </authorList>
    </citation>
    <scope>NUCLEOTIDE SEQUENCE</scope>
</reference>
<accession>A0A382F5Q6</accession>
<protein>
    <submittedName>
        <fullName evidence="1">Uncharacterized protein</fullName>
    </submittedName>
</protein>
<sequence length="241" mass="27588">MSDSNIVILLKGGRLPTWYGLAGEDQDAISQEHVDLMLSVATQHRMLRIEGYRLLSPVHSWERFWVIEFSTLNGAEAWIEAELAPPYGRYGYYEYHLARRYQNTLYNGLASPDRQIKAKGSDDPHGIPTLKADLNSLVVLQFKRWSADAIDMPKDQRGDEKQRGRAQSVAGTHSLISLESFKLLSPQADWVETTIIEFPDFVGAEAWLEAENSQPHSMYTVQSMYLSRRWCPEYFDTWASP</sequence>
<organism evidence="1">
    <name type="scientific">marine metagenome</name>
    <dbReference type="NCBI Taxonomy" id="408172"/>
    <lineage>
        <taxon>unclassified sequences</taxon>
        <taxon>metagenomes</taxon>
        <taxon>ecological metagenomes</taxon>
    </lineage>
</organism>
<evidence type="ECO:0000313" key="1">
    <source>
        <dbReference type="EMBL" id="SVB57451.1"/>
    </source>
</evidence>
<dbReference type="AlphaFoldDB" id="A0A382F5Q6"/>